<evidence type="ECO:0000259" key="2">
    <source>
        <dbReference type="Pfam" id="PF19912"/>
    </source>
</evidence>
<dbReference type="EMBL" id="LITQ01000005">
    <property type="protein sequence ID" value="OAA94225.1"/>
    <property type="molecule type" value="Genomic_DNA"/>
</dbReference>
<keyword evidence="6" id="KW-1185">Reference proteome</keyword>
<evidence type="ECO:0000313" key="3">
    <source>
        <dbReference type="EMBL" id="OAA94225.1"/>
    </source>
</evidence>
<comment type="caution">
    <text evidence="3">The sequence shown here is derived from an EMBL/GenBank/DDBJ whole genome shotgun (WGS) entry which is preliminary data.</text>
</comment>
<dbReference type="EMBL" id="LROR01000037">
    <property type="protein sequence ID" value="OBR95611.1"/>
    <property type="molecule type" value="Genomic_DNA"/>
</dbReference>
<evidence type="ECO:0000313" key="4">
    <source>
        <dbReference type="EMBL" id="OBR95611.1"/>
    </source>
</evidence>
<dbReference type="InterPro" id="IPR001111">
    <property type="entry name" value="TGF-b_propeptide"/>
</dbReference>
<dbReference type="InterPro" id="IPR045965">
    <property type="entry name" value="DUF6385"/>
</dbReference>
<evidence type="ECO:0000259" key="1">
    <source>
        <dbReference type="Pfam" id="PF00688"/>
    </source>
</evidence>
<sequence>MPCEKTQIVCKKCITITNSNSQSNIEHNDLKAGFTRKNTYRSYMYFNIDDISKNIVVDSAELKIYLNKINIPHSKTNFYIHPLKEEFDLNTSFENQPEYYEKQVKFELNKNSHGIIHVDITHIFDQWHDNSIKNNGLVLKSGEKHRALASFSSSLGPNYEGAPKLVICSSKINHDQKIVDVVEKHWELKIFNTALSPTVNVERIINGTFFIENTSGVQIKAVVEVSVDSKHWIEDTGVVVNANKSQVLIAKYYGKYYRVKFNCSGFAYVKLSFICQVYQ</sequence>
<dbReference type="Gene3D" id="2.60.120.970">
    <property type="match status" value="1"/>
</dbReference>
<evidence type="ECO:0000313" key="6">
    <source>
        <dbReference type="Proteomes" id="UP000093694"/>
    </source>
</evidence>
<gene>
    <name evidence="4" type="ORF">CLCOS_14040</name>
    <name evidence="3" type="ORF">WX73_03433</name>
</gene>
<protein>
    <submittedName>
        <fullName evidence="3">TGF-beta propeptide</fullName>
    </submittedName>
</protein>
<dbReference type="Pfam" id="PF00688">
    <property type="entry name" value="TGFb_propeptide"/>
    <property type="match status" value="1"/>
</dbReference>
<dbReference type="Pfam" id="PF19912">
    <property type="entry name" value="DUF6385"/>
    <property type="match status" value="1"/>
</dbReference>
<dbReference type="NCBIfam" id="NF033679">
    <property type="entry name" value="DNRLRE_dom"/>
    <property type="match status" value="1"/>
</dbReference>
<organism evidence="3 5">
    <name type="scientific">Clostridium coskatii</name>
    <dbReference type="NCBI Taxonomy" id="1705578"/>
    <lineage>
        <taxon>Bacteria</taxon>
        <taxon>Bacillati</taxon>
        <taxon>Bacillota</taxon>
        <taxon>Clostridia</taxon>
        <taxon>Eubacteriales</taxon>
        <taxon>Clostridiaceae</taxon>
        <taxon>Clostridium</taxon>
    </lineage>
</organism>
<dbReference type="PATRIC" id="fig|1705578.3.peg.3506"/>
<feature type="domain" description="TGF-beta propeptide" evidence="1">
    <location>
        <begin position="20"/>
        <end position="141"/>
    </location>
</feature>
<name>A0A162JF24_9CLOT</name>
<dbReference type="RefSeq" id="WP_063600332.1">
    <property type="nucleotide sequence ID" value="NZ_LITQ01000005.1"/>
</dbReference>
<dbReference type="Proteomes" id="UP000093694">
    <property type="component" value="Unassembled WGS sequence"/>
</dbReference>
<evidence type="ECO:0000313" key="5">
    <source>
        <dbReference type="Proteomes" id="UP000077384"/>
    </source>
</evidence>
<feature type="domain" description="DUF6385" evidence="2">
    <location>
        <begin position="203"/>
        <end position="265"/>
    </location>
</feature>
<accession>A0A162JF24</accession>
<reference evidence="4 6" key="2">
    <citation type="journal article" date="2016" name="Front. Microbiol.">
        <title>Industrial Acetogenic Biocatalysts: A Comparative Metabolic and Genomic Analysis.</title>
        <authorList>
            <person name="Bengelsdorf F."/>
            <person name="Poehlein A."/>
            <person name="Sonja S."/>
            <person name="Erz C."/>
            <person name="Hummel T."/>
            <person name="Hoffmeister S."/>
            <person name="Daniel R."/>
            <person name="Durre P."/>
        </authorList>
    </citation>
    <scope>NUCLEOTIDE SEQUENCE [LARGE SCALE GENOMIC DNA]</scope>
    <source>
        <strain evidence="4 6">PTA-10522</strain>
    </source>
</reference>
<dbReference type="AlphaFoldDB" id="A0A162JF24"/>
<reference evidence="3 5" key="1">
    <citation type="journal article" date="2015" name="Biotechnol. Bioeng.">
        <title>Genome sequence and phenotypic characterization of Caulobacter segnis.</title>
        <authorList>
            <person name="Patel S."/>
            <person name="Fletcher B."/>
            <person name="Scott D.C."/>
            <person name="Ely B."/>
        </authorList>
    </citation>
    <scope>NUCLEOTIDE SEQUENCE [LARGE SCALE GENOMIC DNA]</scope>
    <source>
        <strain evidence="3 5">PS02</strain>
    </source>
</reference>
<dbReference type="Proteomes" id="UP000077384">
    <property type="component" value="Unassembled WGS sequence"/>
</dbReference>
<proteinExistence type="predicted"/>